<evidence type="ECO:0000313" key="6">
    <source>
        <dbReference type="Proteomes" id="UP000316714"/>
    </source>
</evidence>
<dbReference type="RefSeq" id="WP_146561922.1">
    <property type="nucleotide sequence ID" value="NZ_SIHJ01000001.1"/>
</dbReference>
<dbReference type="InterPro" id="IPR036388">
    <property type="entry name" value="WH-like_DNA-bd_sf"/>
</dbReference>
<dbReference type="Gene3D" id="1.10.4040.10">
    <property type="entry name" value="Penicillinase repressor domain"/>
    <property type="match status" value="1"/>
</dbReference>
<protein>
    <submittedName>
        <fullName evidence="5">Penicillinase repressor</fullName>
    </submittedName>
</protein>
<dbReference type="Pfam" id="PF03965">
    <property type="entry name" value="Penicillinase_R"/>
    <property type="match status" value="1"/>
</dbReference>
<evidence type="ECO:0000256" key="3">
    <source>
        <dbReference type="ARBA" id="ARBA00023125"/>
    </source>
</evidence>
<dbReference type="GO" id="GO:0003677">
    <property type="term" value="F:DNA binding"/>
    <property type="evidence" value="ECO:0007669"/>
    <property type="project" value="UniProtKB-KW"/>
</dbReference>
<dbReference type="AlphaFoldDB" id="A0A5C5VD97"/>
<keyword evidence="3" id="KW-0238">DNA-binding</keyword>
<organism evidence="5 6">
    <name type="scientific">Posidoniimonas corsicana</name>
    <dbReference type="NCBI Taxonomy" id="1938618"/>
    <lineage>
        <taxon>Bacteria</taxon>
        <taxon>Pseudomonadati</taxon>
        <taxon>Planctomycetota</taxon>
        <taxon>Planctomycetia</taxon>
        <taxon>Pirellulales</taxon>
        <taxon>Lacipirellulaceae</taxon>
        <taxon>Posidoniimonas</taxon>
    </lineage>
</organism>
<dbReference type="SUPFAM" id="SSF46785">
    <property type="entry name" value="Winged helix' DNA-binding domain"/>
    <property type="match status" value="1"/>
</dbReference>
<reference evidence="5 6" key="1">
    <citation type="submission" date="2019-02" db="EMBL/GenBank/DDBJ databases">
        <title>Deep-cultivation of Planctomycetes and their phenomic and genomic characterization uncovers novel biology.</title>
        <authorList>
            <person name="Wiegand S."/>
            <person name="Jogler M."/>
            <person name="Boedeker C."/>
            <person name="Pinto D."/>
            <person name="Vollmers J."/>
            <person name="Rivas-Marin E."/>
            <person name="Kohn T."/>
            <person name="Peeters S.H."/>
            <person name="Heuer A."/>
            <person name="Rast P."/>
            <person name="Oberbeckmann S."/>
            <person name="Bunk B."/>
            <person name="Jeske O."/>
            <person name="Meyerdierks A."/>
            <person name="Storesund J.E."/>
            <person name="Kallscheuer N."/>
            <person name="Luecker S."/>
            <person name="Lage O.M."/>
            <person name="Pohl T."/>
            <person name="Merkel B.J."/>
            <person name="Hornburger P."/>
            <person name="Mueller R.-W."/>
            <person name="Bruemmer F."/>
            <person name="Labrenz M."/>
            <person name="Spormann A.M."/>
            <person name="Op Den Camp H."/>
            <person name="Overmann J."/>
            <person name="Amann R."/>
            <person name="Jetten M.S.M."/>
            <person name="Mascher T."/>
            <person name="Medema M.H."/>
            <person name="Devos D.P."/>
            <person name="Kaster A.-K."/>
            <person name="Ovreas L."/>
            <person name="Rohde M."/>
            <person name="Galperin M.Y."/>
            <person name="Jogler C."/>
        </authorList>
    </citation>
    <scope>NUCLEOTIDE SEQUENCE [LARGE SCALE GENOMIC DNA]</scope>
    <source>
        <strain evidence="5 6">KOR34</strain>
    </source>
</reference>
<dbReference type="InterPro" id="IPR036390">
    <property type="entry name" value="WH_DNA-bd_sf"/>
</dbReference>
<keyword evidence="4" id="KW-0804">Transcription</keyword>
<name>A0A5C5VD97_9BACT</name>
<dbReference type="PIRSF" id="PIRSF019455">
    <property type="entry name" value="CopR_AtkY"/>
    <property type="match status" value="1"/>
</dbReference>
<dbReference type="GO" id="GO:0045892">
    <property type="term" value="P:negative regulation of DNA-templated transcription"/>
    <property type="evidence" value="ECO:0007669"/>
    <property type="project" value="InterPro"/>
</dbReference>
<evidence type="ECO:0000256" key="1">
    <source>
        <dbReference type="ARBA" id="ARBA00011046"/>
    </source>
</evidence>
<dbReference type="Proteomes" id="UP000316714">
    <property type="component" value="Unassembled WGS sequence"/>
</dbReference>
<keyword evidence="6" id="KW-1185">Reference proteome</keyword>
<evidence type="ECO:0000256" key="2">
    <source>
        <dbReference type="ARBA" id="ARBA00023015"/>
    </source>
</evidence>
<proteinExistence type="inferred from homology"/>
<accession>A0A5C5VD97</accession>
<evidence type="ECO:0000256" key="4">
    <source>
        <dbReference type="ARBA" id="ARBA00023163"/>
    </source>
</evidence>
<keyword evidence="2" id="KW-0805">Transcription regulation</keyword>
<sequence length="132" mass="14830">MARPESDFPTGLELEILKILWEESPLPVRDVRARLEAEADRPLAHSSVITVLNIMHRKRYLTRTKQGKSFLFSPKVAKEQISGGFVTDLLSRVFDGSPSAMVLNLLESADVDSAELAEIRKLIVRKAKEQKS</sequence>
<dbReference type="EMBL" id="SIHJ01000001">
    <property type="protein sequence ID" value="TWT35615.1"/>
    <property type="molecule type" value="Genomic_DNA"/>
</dbReference>
<evidence type="ECO:0000313" key="5">
    <source>
        <dbReference type="EMBL" id="TWT35615.1"/>
    </source>
</evidence>
<dbReference type="InterPro" id="IPR005650">
    <property type="entry name" value="BlaI_family"/>
</dbReference>
<dbReference type="OrthoDB" id="276592at2"/>
<gene>
    <name evidence="5" type="primary">blaI_3</name>
    <name evidence="5" type="ORF">KOR34_05090</name>
</gene>
<comment type="caution">
    <text evidence="5">The sequence shown here is derived from an EMBL/GenBank/DDBJ whole genome shotgun (WGS) entry which is preliminary data.</text>
</comment>
<dbReference type="Gene3D" id="1.10.10.10">
    <property type="entry name" value="Winged helix-like DNA-binding domain superfamily/Winged helix DNA-binding domain"/>
    <property type="match status" value="1"/>
</dbReference>
<comment type="similarity">
    <text evidence="1">Belongs to the BlaI transcriptional regulatory family.</text>
</comment>